<gene>
    <name evidence="1" type="ORF">A8C75_14640</name>
</gene>
<name>A0A1A9F0R7_9GAMM</name>
<dbReference type="KEGG" id="mars:A8C75_14640"/>
<dbReference type="PANTHER" id="PTHR41260:SF1">
    <property type="entry name" value="PROTEIN ECSC"/>
    <property type="match status" value="1"/>
</dbReference>
<reference evidence="2" key="1">
    <citation type="submission" date="2016-05" db="EMBL/GenBank/DDBJ databases">
        <authorList>
            <person name="Baek K."/>
            <person name="Yang S.-J."/>
        </authorList>
    </citation>
    <scope>NUCLEOTIDE SEQUENCE [LARGE SCALE GENOMIC DNA]</scope>
    <source>
        <strain evidence="2">ST58-10</strain>
    </source>
</reference>
<dbReference type="Pfam" id="PF12787">
    <property type="entry name" value="EcsC"/>
    <property type="match status" value="1"/>
</dbReference>
<accession>A0A1A9F0R7</accession>
<dbReference type="InterPro" id="IPR024787">
    <property type="entry name" value="EcsC"/>
</dbReference>
<dbReference type="STRING" id="1821621.A8C75_14640"/>
<protein>
    <submittedName>
        <fullName evidence="1">Peptidase</fullName>
    </submittedName>
</protein>
<evidence type="ECO:0000313" key="1">
    <source>
        <dbReference type="EMBL" id="ANG63590.1"/>
    </source>
</evidence>
<organism evidence="1 2">
    <name type="scientific">Marinobacterium aestuarii</name>
    <dbReference type="NCBI Taxonomy" id="1821621"/>
    <lineage>
        <taxon>Bacteria</taxon>
        <taxon>Pseudomonadati</taxon>
        <taxon>Pseudomonadota</taxon>
        <taxon>Gammaproteobacteria</taxon>
        <taxon>Oceanospirillales</taxon>
        <taxon>Oceanospirillaceae</taxon>
        <taxon>Marinobacterium</taxon>
    </lineage>
</organism>
<evidence type="ECO:0000313" key="2">
    <source>
        <dbReference type="Proteomes" id="UP000078070"/>
    </source>
</evidence>
<keyword evidence="2" id="KW-1185">Reference proteome</keyword>
<dbReference type="OrthoDB" id="1238772at2"/>
<dbReference type="PANTHER" id="PTHR41260">
    <property type="entry name" value="PROTEIN ECSC"/>
    <property type="match status" value="1"/>
</dbReference>
<dbReference type="AlphaFoldDB" id="A0A1A9F0R7"/>
<sequence length="258" mass="26886">MSLTAEHIEELKSAKRLLENPGIAARLSNSLATPIDRAIKLLPAAAHKTIMAAVTKSLETALRTALFTLGDSPQPASNLTHRATVALSGAAGGALGLAALAIELPVSTTIMLRSIADIARGEGEDLKQEEARLACLEVFALGGSSDKDDAAESGYFGVRAALASAITEAASHVASRGAVKDGAPALVRLITQIAARFSIPVTQKAAAQAVPIIGAAGGAMINTLFIGHFQDIARGHFTVRRLERIYTTERVQAVYDDL</sequence>
<dbReference type="EMBL" id="CP015839">
    <property type="protein sequence ID" value="ANG63590.1"/>
    <property type="molecule type" value="Genomic_DNA"/>
</dbReference>
<reference evidence="1 2" key="2">
    <citation type="journal article" date="2018" name="Int. J. Syst. Evol. Microbiol.">
        <title>Marinobacterium aestuarii sp. nov., a benzene-degrading marine bacterium isolated from estuary sediment.</title>
        <authorList>
            <person name="Bae S.S."/>
            <person name="Jung J."/>
            <person name="Chung D."/>
            <person name="Baek K."/>
        </authorList>
    </citation>
    <scope>NUCLEOTIDE SEQUENCE [LARGE SCALE GENOMIC DNA]</scope>
    <source>
        <strain evidence="1 2">ST58-10</strain>
    </source>
</reference>
<proteinExistence type="predicted"/>
<dbReference type="Proteomes" id="UP000078070">
    <property type="component" value="Chromosome"/>
</dbReference>